<organism evidence="2 3">
    <name type="scientific">Pseudomonas sediminis</name>
    <dbReference type="NCBI Taxonomy" id="1691904"/>
    <lineage>
        <taxon>Bacteria</taxon>
        <taxon>Pseudomonadati</taxon>
        <taxon>Pseudomonadota</taxon>
        <taxon>Gammaproteobacteria</taxon>
        <taxon>Pseudomonadales</taxon>
        <taxon>Pseudomonadaceae</taxon>
        <taxon>Pseudomonas</taxon>
    </lineage>
</organism>
<keyword evidence="1" id="KW-0472">Membrane</keyword>
<feature type="transmembrane region" description="Helical" evidence="1">
    <location>
        <begin position="138"/>
        <end position="164"/>
    </location>
</feature>
<dbReference type="EMBL" id="NIQU01000013">
    <property type="protein sequence ID" value="PIA65787.1"/>
    <property type="molecule type" value="Genomic_DNA"/>
</dbReference>
<feature type="transmembrane region" description="Helical" evidence="1">
    <location>
        <begin position="98"/>
        <end position="118"/>
    </location>
</feature>
<keyword evidence="1" id="KW-1133">Transmembrane helix</keyword>
<feature type="transmembrane region" description="Helical" evidence="1">
    <location>
        <begin position="222"/>
        <end position="244"/>
    </location>
</feature>
<accession>A0A2G5FCS8</accession>
<comment type="caution">
    <text evidence="2">The sequence shown here is derived from an EMBL/GenBank/DDBJ whole genome shotgun (WGS) entry which is preliminary data.</text>
</comment>
<feature type="transmembrane region" description="Helical" evidence="1">
    <location>
        <begin position="256"/>
        <end position="284"/>
    </location>
</feature>
<dbReference type="Proteomes" id="UP000229504">
    <property type="component" value="Unassembled WGS sequence"/>
</dbReference>
<proteinExistence type="predicted"/>
<keyword evidence="1" id="KW-0812">Transmembrane</keyword>
<feature type="transmembrane region" description="Helical" evidence="1">
    <location>
        <begin position="290"/>
        <end position="307"/>
    </location>
</feature>
<gene>
    <name evidence="2" type="ORF">CDO35_22350</name>
</gene>
<sequence>MTEPNPFAPEPLAPTLGARQLPVLPLHLVGVALLISVVSIAVTLIGWLMNDVATDAMFWLRYVASYWLTHLLMAGLGVYWLANAYMERHSVATYRQPAVLLVSYGVLYLLLSWGLGYASGHLYMWLYEQTDTYGSGRLLMGFGWWGVGLLTFCLEVLLPLWLLLHLFRHQAEVVADDLQVPGATLAWCFALAVVVASLQLAGMTTQLLSGMAYGYELQGWEALVNLVNAGLYLLVAFFTARAALPAQVRGFKGGRLAAAVAITLSLWIGSALLCGIVLLALLWLGLGNSLVLMLLFSLLQLVLLWPFTRLGLRWGYLAQAAEA</sequence>
<evidence type="ECO:0000313" key="2">
    <source>
        <dbReference type="EMBL" id="PIA65787.1"/>
    </source>
</evidence>
<protein>
    <submittedName>
        <fullName evidence="2">Uncharacterized protein</fullName>
    </submittedName>
</protein>
<name>A0A2G5FCS8_9PSED</name>
<reference evidence="3" key="1">
    <citation type="submission" date="2017-06" db="EMBL/GenBank/DDBJ databases">
        <authorList>
            <person name="Rastogi G."/>
            <person name="Vaishampayan P."/>
            <person name="Seuylemezian A."/>
        </authorList>
    </citation>
    <scope>NUCLEOTIDE SEQUENCE [LARGE SCALE GENOMIC DNA]</scope>
    <source>
        <strain evidence="3">PI11</strain>
    </source>
</reference>
<dbReference type="RefSeq" id="WP_099526772.1">
    <property type="nucleotide sequence ID" value="NZ_NIQU01000013.1"/>
</dbReference>
<feature type="transmembrane region" description="Helical" evidence="1">
    <location>
        <begin position="26"/>
        <end position="47"/>
    </location>
</feature>
<feature type="transmembrane region" description="Helical" evidence="1">
    <location>
        <begin position="67"/>
        <end position="86"/>
    </location>
</feature>
<evidence type="ECO:0000256" key="1">
    <source>
        <dbReference type="SAM" id="Phobius"/>
    </source>
</evidence>
<dbReference type="AlphaFoldDB" id="A0A2G5FCS8"/>
<feature type="transmembrane region" description="Helical" evidence="1">
    <location>
        <begin position="184"/>
        <end position="202"/>
    </location>
</feature>
<evidence type="ECO:0000313" key="3">
    <source>
        <dbReference type="Proteomes" id="UP000229504"/>
    </source>
</evidence>